<proteinExistence type="predicted"/>
<sequence length="113" mass="12337">MKILRGRRSATDDPSLHHYSVIKLAFTYCSARRPRGHRIDFYIFVSNGGEVSTMIFKGMVSGPGGPTAAVHYAGTKQIKVAPNARAQAAPASALPRFMPAGRGKIYFALRSER</sequence>
<dbReference type="EMBL" id="BGZK01003079">
    <property type="protein sequence ID" value="GBP98157.1"/>
    <property type="molecule type" value="Genomic_DNA"/>
</dbReference>
<dbReference type="Proteomes" id="UP000299102">
    <property type="component" value="Unassembled WGS sequence"/>
</dbReference>
<accession>A0A4C2AHM3</accession>
<dbReference type="AlphaFoldDB" id="A0A4C2AHM3"/>
<comment type="caution">
    <text evidence="1">The sequence shown here is derived from an EMBL/GenBank/DDBJ whole genome shotgun (WGS) entry which is preliminary data.</text>
</comment>
<gene>
    <name evidence="1" type="ORF">EVAR_101306_1</name>
</gene>
<protein>
    <submittedName>
        <fullName evidence="1">Uncharacterized protein</fullName>
    </submittedName>
</protein>
<reference evidence="1 2" key="1">
    <citation type="journal article" date="2019" name="Commun. Biol.">
        <title>The bagworm genome reveals a unique fibroin gene that provides high tensile strength.</title>
        <authorList>
            <person name="Kono N."/>
            <person name="Nakamura H."/>
            <person name="Ohtoshi R."/>
            <person name="Tomita M."/>
            <person name="Numata K."/>
            <person name="Arakawa K."/>
        </authorList>
    </citation>
    <scope>NUCLEOTIDE SEQUENCE [LARGE SCALE GENOMIC DNA]</scope>
</reference>
<organism evidence="1 2">
    <name type="scientific">Eumeta variegata</name>
    <name type="common">Bagworm moth</name>
    <name type="synonym">Eumeta japonica</name>
    <dbReference type="NCBI Taxonomy" id="151549"/>
    <lineage>
        <taxon>Eukaryota</taxon>
        <taxon>Metazoa</taxon>
        <taxon>Ecdysozoa</taxon>
        <taxon>Arthropoda</taxon>
        <taxon>Hexapoda</taxon>
        <taxon>Insecta</taxon>
        <taxon>Pterygota</taxon>
        <taxon>Neoptera</taxon>
        <taxon>Endopterygota</taxon>
        <taxon>Lepidoptera</taxon>
        <taxon>Glossata</taxon>
        <taxon>Ditrysia</taxon>
        <taxon>Tineoidea</taxon>
        <taxon>Psychidae</taxon>
        <taxon>Oiketicinae</taxon>
        <taxon>Eumeta</taxon>
    </lineage>
</organism>
<evidence type="ECO:0000313" key="1">
    <source>
        <dbReference type="EMBL" id="GBP98157.1"/>
    </source>
</evidence>
<keyword evidence="2" id="KW-1185">Reference proteome</keyword>
<name>A0A4C2AHM3_EUMVA</name>
<evidence type="ECO:0000313" key="2">
    <source>
        <dbReference type="Proteomes" id="UP000299102"/>
    </source>
</evidence>